<dbReference type="PATRIC" id="fig|652.5.peg.4190"/>
<feature type="transmembrane region" description="Helical" evidence="1">
    <location>
        <begin position="44"/>
        <end position="67"/>
    </location>
</feature>
<reference evidence="3" key="1">
    <citation type="submission" date="2015-10" db="EMBL/GenBank/DDBJ databases">
        <title>Complete Genome Sequence of Aeromonas schubertii strain WL1483.</title>
        <authorList>
            <person name="Liu L."/>
        </authorList>
    </citation>
    <scope>NUCLEOTIDE SEQUENCE [LARGE SCALE GENOMIC DNA]</scope>
    <source>
        <strain evidence="3">WL1483</strain>
    </source>
</reference>
<keyword evidence="1" id="KW-0472">Membrane</keyword>
<organism evidence="2 3">
    <name type="scientific">Aeromonas schubertii</name>
    <dbReference type="NCBI Taxonomy" id="652"/>
    <lineage>
        <taxon>Bacteria</taxon>
        <taxon>Pseudomonadati</taxon>
        <taxon>Pseudomonadota</taxon>
        <taxon>Gammaproteobacteria</taxon>
        <taxon>Aeromonadales</taxon>
        <taxon>Aeromonadaceae</taxon>
        <taxon>Aeromonas</taxon>
    </lineage>
</organism>
<proteinExistence type="predicted"/>
<evidence type="ECO:0000313" key="3">
    <source>
        <dbReference type="Proteomes" id="UP000058114"/>
    </source>
</evidence>
<accession>A0A0S2SK27</accession>
<dbReference type="RefSeq" id="WP_060587920.1">
    <property type="nucleotide sequence ID" value="NZ_CP013067.1"/>
</dbReference>
<sequence>MRIVSLLVGALFWLLLLLSPLLLMLALSFVTSLLTLGGEVTLTNWPLVLVSSLAVSLPVAVVITEWVRRRYGVIALFGRLLHQPELTTPPDNRQG</sequence>
<dbReference type="Proteomes" id="UP000058114">
    <property type="component" value="Chromosome"/>
</dbReference>
<dbReference type="EMBL" id="CP013067">
    <property type="protein sequence ID" value="ALP42018.1"/>
    <property type="molecule type" value="Genomic_DNA"/>
</dbReference>
<protein>
    <submittedName>
        <fullName evidence="2">Uncharacterized protein</fullName>
    </submittedName>
</protein>
<evidence type="ECO:0000313" key="2">
    <source>
        <dbReference type="EMBL" id="ALP42018.1"/>
    </source>
</evidence>
<evidence type="ECO:0000256" key="1">
    <source>
        <dbReference type="SAM" id="Phobius"/>
    </source>
</evidence>
<keyword evidence="1" id="KW-0812">Transmembrane</keyword>
<dbReference type="AlphaFoldDB" id="A0A0S2SK27"/>
<dbReference type="KEGG" id="asr:WL1483_2599"/>
<name>A0A0S2SK27_9GAMM</name>
<keyword evidence="1" id="KW-1133">Transmembrane helix</keyword>
<reference evidence="2 3" key="2">
    <citation type="journal article" date="2016" name="Genome Announc.">
        <title>Complete Genome Sequence of the Highly Virulent Aeromonas schubertii Strain WL1483, Isolated from Diseased Snakehead Fish (Channa argus) in China.</title>
        <authorList>
            <person name="Liu L."/>
            <person name="Li N."/>
            <person name="Zhang D."/>
            <person name="Fu X."/>
            <person name="Shi C."/>
            <person name="Lin Q."/>
            <person name="Hao G."/>
        </authorList>
    </citation>
    <scope>NUCLEOTIDE SEQUENCE [LARGE SCALE GENOMIC DNA]</scope>
    <source>
        <strain evidence="2 3">WL1483</strain>
    </source>
</reference>
<gene>
    <name evidence="2" type="ORF">WL1483_2599</name>
</gene>